<proteinExistence type="predicted"/>
<feature type="compositionally biased region" description="Basic and acidic residues" evidence="1">
    <location>
        <begin position="52"/>
        <end position="66"/>
    </location>
</feature>
<evidence type="ECO:0000313" key="4">
    <source>
        <dbReference type="Proteomes" id="UP000191154"/>
    </source>
</evidence>
<reference evidence="3 4" key="1">
    <citation type="submission" date="2016-05" db="EMBL/GenBank/DDBJ databases">
        <title>Microbial solvent formation.</title>
        <authorList>
            <person name="Poehlein A."/>
            <person name="Montoya Solano J.D."/>
            <person name="Flitsch S."/>
            <person name="Krabben P."/>
            <person name="Duerre P."/>
            <person name="Daniel R."/>
        </authorList>
    </citation>
    <scope>NUCLEOTIDE SEQUENCE [LARGE SCALE GENOMIC DNA]</scope>
    <source>
        <strain evidence="3 4">L1-8</strain>
    </source>
</reference>
<accession>A0A1S8NHV7</accession>
<dbReference type="Proteomes" id="UP000191154">
    <property type="component" value="Unassembled WGS sequence"/>
</dbReference>
<dbReference type="RefSeq" id="WP_077863632.1">
    <property type="nucleotide sequence ID" value="NZ_LZYZ01000001.1"/>
</dbReference>
<sequence length="105" mass="11689">MKLKYYGIGISLAAVAIYGTFTFINSNYKDNKIKNTSPEIAKSVKEINTLDNKEDIDNDKSQKQTSKDNSISLEPLPIPNTNDSIHVEDLPRIDSNSNVTINDLS</sequence>
<dbReference type="EMBL" id="LZYZ01000001">
    <property type="protein sequence ID" value="OOM15851.1"/>
    <property type="molecule type" value="Genomic_DNA"/>
</dbReference>
<feature type="transmembrane region" description="Helical" evidence="2">
    <location>
        <begin position="6"/>
        <end position="24"/>
    </location>
</feature>
<name>A0A1S8NHV7_CLOSA</name>
<evidence type="ECO:0000256" key="2">
    <source>
        <dbReference type="SAM" id="Phobius"/>
    </source>
</evidence>
<dbReference type="AlphaFoldDB" id="A0A1S8NHV7"/>
<comment type="caution">
    <text evidence="3">The sequence shown here is derived from an EMBL/GenBank/DDBJ whole genome shotgun (WGS) entry which is preliminary data.</text>
</comment>
<evidence type="ECO:0000256" key="1">
    <source>
        <dbReference type="SAM" id="MobiDB-lite"/>
    </source>
</evidence>
<evidence type="ECO:0000313" key="3">
    <source>
        <dbReference type="EMBL" id="OOM15851.1"/>
    </source>
</evidence>
<organism evidence="3 4">
    <name type="scientific">Clostridium saccharobutylicum</name>
    <dbReference type="NCBI Taxonomy" id="169679"/>
    <lineage>
        <taxon>Bacteria</taxon>
        <taxon>Bacillati</taxon>
        <taxon>Bacillota</taxon>
        <taxon>Clostridia</taxon>
        <taxon>Eubacteriales</taxon>
        <taxon>Clostridiaceae</taxon>
        <taxon>Clostridium</taxon>
    </lineage>
</organism>
<gene>
    <name evidence="3" type="ORF">CLOSAC_01220</name>
</gene>
<keyword evidence="2" id="KW-1133">Transmembrane helix</keyword>
<keyword evidence="2" id="KW-0472">Membrane</keyword>
<feature type="region of interest" description="Disordered" evidence="1">
    <location>
        <begin position="52"/>
        <end position="89"/>
    </location>
</feature>
<protein>
    <submittedName>
        <fullName evidence="3">Uncharacterized protein</fullName>
    </submittedName>
</protein>
<keyword evidence="2" id="KW-0812">Transmembrane</keyword>